<feature type="transmembrane region" description="Helical" evidence="1">
    <location>
        <begin position="61"/>
        <end position="82"/>
    </location>
</feature>
<dbReference type="InParanoid" id="K5UIX5"/>
<organism evidence="2 3">
    <name type="scientific">Phanerochaete carnosa (strain HHB-10118-sp)</name>
    <name type="common">White-rot fungus</name>
    <name type="synonym">Peniophora carnosa</name>
    <dbReference type="NCBI Taxonomy" id="650164"/>
    <lineage>
        <taxon>Eukaryota</taxon>
        <taxon>Fungi</taxon>
        <taxon>Dikarya</taxon>
        <taxon>Basidiomycota</taxon>
        <taxon>Agaricomycotina</taxon>
        <taxon>Agaricomycetes</taxon>
        <taxon>Polyporales</taxon>
        <taxon>Phanerochaetaceae</taxon>
        <taxon>Phanerochaete</taxon>
    </lineage>
</organism>
<feature type="transmembrane region" description="Helical" evidence="1">
    <location>
        <begin position="13"/>
        <end position="40"/>
    </location>
</feature>
<evidence type="ECO:0000313" key="2">
    <source>
        <dbReference type="EMBL" id="EKM49496.1"/>
    </source>
</evidence>
<keyword evidence="1" id="KW-0472">Membrane</keyword>
<dbReference type="EMBL" id="JH930480">
    <property type="protein sequence ID" value="EKM49496.1"/>
    <property type="molecule type" value="Genomic_DNA"/>
</dbReference>
<dbReference type="GeneID" id="18913458"/>
<keyword evidence="1" id="KW-0812">Transmembrane</keyword>
<gene>
    <name evidence="2" type="ORF">PHACADRAFT_214061</name>
</gene>
<dbReference type="RefSeq" id="XP_007401565.1">
    <property type="nucleotide sequence ID" value="XM_007401503.1"/>
</dbReference>
<reference evidence="2 3" key="1">
    <citation type="journal article" date="2012" name="BMC Genomics">
        <title>Comparative genomics of the white-rot fungi, Phanerochaete carnosa and P. chrysosporium, to elucidate the genetic basis of the distinct wood types they colonize.</title>
        <authorList>
            <person name="Suzuki H."/>
            <person name="MacDonald J."/>
            <person name="Syed K."/>
            <person name="Salamov A."/>
            <person name="Hori C."/>
            <person name="Aerts A."/>
            <person name="Henrissat B."/>
            <person name="Wiebenga A."/>
            <person name="vanKuyk P.A."/>
            <person name="Barry K."/>
            <person name="Lindquist E."/>
            <person name="LaButti K."/>
            <person name="Lapidus A."/>
            <person name="Lucas S."/>
            <person name="Coutinho P."/>
            <person name="Gong Y."/>
            <person name="Samejima M."/>
            <person name="Mahadevan R."/>
            <person name="Abou-Zaid M."/>
            <person name="de Vries R.P."/>
            <person name="Igarashi K."/>
            <person name="Yadav J.S."/>
            <person name="Grigoriev I.V."/>
            <person name="Master E.R."/>
        </authorList>
    </citation>
    <scope>NUCLEOTIDE SEQUENCE [LARGE SCALE GENOMIC DNA]</scope>
    <source>
        <strain evidence="2 3">HHB-10118-sp</strain>
    </source>
</reference>
<keyword evidence="1" id="KW-1133">Transmembrane helix</keyword>
<dbReference type="AlphaFoldDB" id="K5UIX5"/>
<dbReference type="HOGENOM" id="CLU_053360_4_0_1"/>
<dbReference type="Proteomes" id="UP000008370">
    <property type="component" value="Unassembled WGS sequence"/>
</dbReference>
<keyword evidence="3" id="KW-1185">Reference proteome</keyword>
<dbReference type="OrthoDB" id="2756573at2759"/>
<dbReference type="KEGG" id="pco:PHACADRAFT_214061"/>
<name>K5UIX5_PHACS</name>
<protein>
    <submittedName>
        <fullName evidence="2">Uncharacterized protein</fullName>
    </submittedName>
</protein>
<sequence length="184" mass="19964">MSSDTNAELISELYLAFFGNCVGNAVGVVADIIALVVTWTKTFQQWRSAHRVNMHLPITACLLRDGAVYFLLLLTINVTNIATILPSWTLPFSGFIEFIPPILVSRFLLNLRSSTEPGITDPSIPRLSELSVQFATPNVSNVIGNIGAPLDYTQAEELIRAEYEFPGDESDASLSDTASATIGA</sequence>
<accession>K5UIX5</accession>
<proteinExistence type="predicted"/>
<evidence type="ECO:0000313" key="3">
    <source>
        <dbReference type="Proteomes" id="UP000008370"/>
    </source>
</evidence>
<evidence type="ECO:0000256" key="1">
    <source>
        <dbReference type="SAM" id="Phobius"/>
    </source>
</evidence>